<keyword evidence="10" id="KW-1185">Reference proteome</keyword>
<dbReference type="PANTHER" id="PTHR30625:SF11">
    <property type="entry name" value="MOTA_TOLQ_EXBB PROTON CHANNEL DOMAIN-CONTAINING PROTEIN"/>
    <property type="match status" value="1"/>
</dbReference>
<dbReference type="InterPro" id="IPR002898">
    <property type="entry name" value="MotA_ExbB_proton_chnl"/>
</dbReference>
<dbReference type="RefSeq" id="WP_200312835.1">
    <property type="nucleotide sequence ID" value="NZ_JAENIM010000047.1"/>
</dbReference>
<dbReference type="Pfam" id="PF01618">
    <property type="entry name" value="MotA_ExbB"/>
    <property type="match status" value="1"/>
</dbReference>
<proteinExistence type="inferred from homology"/>
<feature type="transmembrane region" description="Helical" evidence="7">
    <location>
        <begin position="12"/>
        <end position="32"/>
    </location>
</feature>
<evidence type="ECO:0000256" key="7">
    <source>
        <dbReference type="SAM" id="Phobius"/>
    </source>
</evidence>
<evidence type="ECO:0000313" key="9">
    <source>
        <dbReference type="EMBL" id="MBK1792830.1"/>
    </source>
</evidence>
<dbReference type="AlphaFoldDB" id="A0A8J7MH27"/>
<dbReference type="InterPro" id="IPR050790">
    <property type="entry name" value="ExbB/TolQ_transport"/>
</dbReference>
<organism evidence="9 10">
    <name type="scientific">Persicirhabdus sediminis</name>
    <dbReference type="NCBI Taxonomy" id="454144"/>
    <lineage>
        <taxon>Bacteria</taxon>
        <taxon>Pseudomonadati</taxon>
        <taxon>Verrucomicrobiota</taxon>
        <taxon>Verrucomicrobiia</taxon>
        <taxon>Verrucomicrobiales</taxon>
        <taxon>Verrucomicrobiaceae</taxon>
        <taxon>Persicirhabdus</taxon>
    </lineage>
</organism>
<feature type="transmembrane region" description="Helical" evidence="7">
    <location>
        <begin position="150"/>
        <end position="176"/>
    </location>
</feature>
<dbReference type="EMBL" id="JAENIM010000047">
    <property type="protein sequence ID" value="MBK1792830.1"/>
    <property type="molecule type" value="Genomic_DNA"/>
</dbReference>
<evidence type="ECO:0000313" key="10">
    <source>
        <dbReference type="Proteomes" id="UP000624703"/>
    </source>
</evidence>
<comment type="caution">
    <text evidence="9">The sequence shown here is derived from an EMBL/GenBank/DDBJ whole genome shotgun (WGS) entry which is preliminary data.</text>
</comment>
<dbReference type="GO" id="GO:0017038">
    <property type="term" value="P:protein import"/>
    <property type="evidence" value="ECO:0007669"/>
    <property type="project" value="TreeGrafter"/>
</dbReference>
<gene>
    <name evidence="9" type="ORF">JIN82_16820</name>
</gene>
<dbReference type="Proteomes" id="UP000624703">
    <property type="component" value="Unassembled WGS sequence"/>
</dbReference>
<keyword evidence="6" id="KW-0653">Protein transport</keyword>
<evidence type="ECO:0000256" key="1">
    <source>
        <dbReference type="ARBA" id="ARBA00004651"/>
    </source>
</evidence>
<name>A0A8J7MH27_9BACT</name>
<feature type="transmembrane region" description="Helical" evidence="7">
    <location>
        <begin position="110"/>
        <end position="130"/>
    </location>
</feature>
<dbReference type="PANTHER" id="PTHR30625">
    <property type="entry name" value="PROTEIN TOLQ"/>
    <property type="match status" value="1"/>
</dbReference>
<keyword evidence="3 7" id="KW-0812">Transmembrane</keyword>
<dbReference type="GO" id="GO:0005886">
    <property type="term" value="C:plasma membrane"/>
    <property type="evidence" value="ECO:0007669"/>
    <property type="project" value="UniProtKB-SubCell"/>
</dbReference>
<keyword evidence="2" id="KW-1003">Cell membrane</keyword>
<protein>
    <submittedName>
        <fullName evidence="9">MotA/TolQ/ExbB proton channel family protein</fullName>
    </submittedName>
</protein>
<feature type="domain" description="MotA/TolQ/ExbB proton channel" evidence="8">
    <location>
        <begin position="72"/>
        <end position="188"/>
    </location>
</feature>
<evidence type="ECO:0000259" key="8">
    <source>
        <dbReference type="Pfam" id="PF01618"/>
    </source>
</evidence>
<comment type="subcellular location">
    <subcellularLocation>
        <location evidence="1">Cell membrane</location>
        <topology evidence="1">Multi-pass membrane protein</topology>
    </subcellularLocation>
    <subcellularLocation>
        <location evidence="6">Membrane</location>
        <topology evidence="6">Multi-pass membrane protein</topology>
    </subcellularLocation>
</comment>
<comment type="similarity">
    <text evidence="6">Belongs to the exbB/tolQ family.</text>
</comment>
<reference evidence="9" key="1">
    <citation type="submission" date="2021-01" db="EMBL/GenBank/DDBJ databases">
        <title>Modified the classification status of verrucomicrobia.</title>
        <authorList>
            <person name="Feng X."/>
        </authorList>
    </citation>
    <scope>NUCLEOTIDE SEQUENCE</scope>
    <source>
        <strain evidence="9">_KCTC 22039</strain>
    </source>
</reference>
<keyword evidence="4 7" id="KW-1133">Transmembrane helix</keyword>
<sequence>MIELLQQGGPFVMVLAALAFVAVFLIFERIFFFQRVRINVGDLLLGLANHVRNKAYAEALHEASRAPGPVARVCHAVLMRRQVPRSDLRDIAQEAGQMEVPILERNLRPLYSIAMVAPLIGMLGTISGLTETFMLQSMDDGFASSSEMNMGIYKSLITSAIGLTIAVPAYLFYIYFYSKVKRMAHSIERGGIEMINIICDARDQTEIVSFREEADELGKKQGS</sequence>
<evidence type="ECO:0000256" key="5">
    <source>
        <dbReference type="ARBA" id="ARBA00023136"/>
    </source>
</evidence>
<evidence type="ECO:0000256" key="3">
    <source>
        <dbReference type="ARBA" id="ARBA00022692"/>
    </source>
</evidence>
<accession>A0A8J7MH27</accession>
<evidence type="ECO:0000256" key="4">
    <source>
        <dbReference type="ARBA" id="ARBA00022989"/>
    </source>
</evidence>
<evidence type="ECO:0000256" key="6">
    <source>
        <dbReference type="RuleBase" id="RU004057"/>
    </source>
</evidence>
<keyword evidence="6" id="KW-0813">Transport</keyword>
<evidence type="ECO:0000256" key="2">
    <source>
        <dbReference type="ARBA" id="ARBA00022475"/>
    </source>
</evidence>
<keyword evidence="5 7" id="KW-0472">Membrane</keyword>